<organism evidence="2 3">
    <name type="scientific">Caerostris extrusa</name>
    <name type="common">Bark spider</name>
    <name type="synonym">Caerostris bankana</name>
    <dbReference type="NCBI Taxonomy" id="172846"/>
    <lineage>
        <taxon>Eukaryota</taxon>
        <taxon>Metazoa</taxon>
        <taxon>Ecdysozoa</taxon>
        <taxon>Arthropoda</taxon>
        <taxon>Chelicerata</taxon>
        <taxon>Arachnida</taxon>
        <taxon>Araneae</taxon>
        <taxon>Araneomorphae</taxon>
        <taxon>Entelegynae</taxon>
        <taxon>Araneoidea</taxon>
        <taxon>Araneidae</taxon>
        <taxon>Caerostris</taxon>
    </lineage>
</organism>
<feature type="compositionally biased region" description="Polar residues" evidence="1">
    <location>
        <begin position="17"/>
        <end position="29"/>
    </location>
</feature>
<proteinExistence type="predicted"/>
<dbReference type="Proteomes" id="UP001054945">
    <property type="component" value="Unassembled WGS sequence"/>
</dbReference>
<comment type="caution">
    <text evidence="2">The sequence shown here is derived from an EMBL/GenBank/DDBJ whole genome shotgun (WGS) entry which is preliminary data.</text>
</comment>
<evidence type="ECO:0008006" key="4">
    <source>
        <dbReference type="Google" id="ProtNLM"/>
    </source>
</evidence>
<sequence length="93" mass="10538">MTGEIITAAPMFLTATRPLSRSGGTQSTPRLRGGNRALQNPPRDICLREKKRQNGEEEKNVLCWDHLRKSVGLKWNNWSAISFDPSFLQLKQS</sequence>
<evidence type="ECO:0000256" key="1">
    <source>
        <dbReference type="SAM" id="MobiDB-lite"/>
    </source>
</evidence>
<dbReference type="AlphaFoldDB" id="A0AAV4M882"/>
<gene>
    <name evidence="2" type="ORF">CEXT_66051</name>
</gene>
<keyword evidence="3" id="KW-1185">Reference proteome</keyword>
<evidence type="ECO:0000313" key="3">
    <source>
        <dbReference type="Proteomes" id="UP001054945"/>
    </source>
</evidence>
<feature type="region of interest" description="Disordered" evidence="1">
    <location>
        <begin position="16"/>
        <end position="41"/>
    </location>
</feature>
<accession>A0AAV4M882</accession>
<dbReference type="EMBL" id="BPLR01001977">
    <property type="protein sequence ID" value="GIX68574.1"/>
    <property type="molecule type" value="Genomic_DNA"/>
</dbReference>
<protein>
    <recommendedName>
        <fullName evidence="4">Ycf15</fullName>
    </recommendedName>
</protein>
<name>A0AAV4M882_CAEEX</name>
<evidence type="ECO:0000313" key="2">
    <source>
        <dbReference type="EMBL" id="GIX68574.1"/>
    </source>
</evidence>
<reference evidence="2 3" key="1">
    <citation type="submission" date="2021-06" db="EMBL/GenBank/DDBJ databases">
        <title>Caerostris extrusa draft genome.</title>
        <authorList>
            <person name="Kono N."/>
            <person name="Arakawa K."/>
        </authorList>
    </citation>
    <scope>NUCLEOTIDE SEQUENCE [LARGE SCALE GENOMIC DNA]</scope>
</reference>